<sequence>MSNITRRQDQGLGKTAAGGSGGSFASHDRAPTDGPALSEPEKSTIPNQEVINFLGDGCDDNEFSDEELWDVASNWAQSNTSSDLIFIDYDDQLFDEQIDTYLAGDVDGELDDELQELFFEHRRTAAEEQVNEMLEEWGADPIDVDDTVKDRLREIVEEHDTSDPQEGLAKNTHSQLMRAPLSQGALLDHATEWERENERGYTSAQLYDGNADKAIEAREDYLLRHLGEIGVDTSQFTAEDRAQVRSLATEGPHYWHEGVRLDAIWYGDIRDARASSDPEQGRTIRIGGAPLGSRENQTGKSSIVLLDTVNGSGYDAQLSVPLTVTLDSDRPAHLDSGGSAGRYGWDDTAGVHKPYYDVDVNDMTDAQYDEQKYERNSDGRLSPQAQQQALSDLGAQLSAKQRELRAYGDRHARFDRDSVSEAELDKLDAHYNQLHDDISALQHERRQVHINAGFVREYSPEWLVANNID</sequence>
<dbReference type="Proteomes" id="UP000295601">
    <property type="component" value="Unassembled WGS sequence"/>
</dbReference>
<feature type="region of interest" description="Disordered" evidence="1">
    <location>
        <begin position="371"/>
        <end position="390"/>
    </location>
</feature>
<protein>
    <submittedName>
        <fullName evidence="2">Uncharacterized protein</fullName>
    </submittedName>
</protein>
<comment type="caution">
    <text evidence="2">The sequence shown here is derived from an EMBL/GenBank/DDBJ whole genome shotgun (WGS) entry which is preliminary data.</text>
</comment>
<keyword evidence="3" id="KW-1185">Reference proteome</keyword>
<accession>A0A4V3CXB3</accession>
<dbReference type="AlphaFoldDB" id="A0A4V3CXB3"/>
<evidence type="ECO:0000313" key="3">
    <source>
        <dbReference type="Proteomes" id="UP000295601"/>
    </source>
</evidence>
<gene>
    <name evidence="2" type="ORF">EDF62_3341</name>
</gene>
<dbReference type="OrthoDB" id="5149641at2"/>
<feature type="region of interest" description="Disordered" evidence="1">
    <location>
        <begin position="1"/>
        <end position="46"/>
    </location>
</feature>
<evidence type="ECO:0000313" key="2">
    <source>
        <dbReference type="EMBL" id="TDP89588.1"/>
    </source>
</evidence>
<dbReference type="EMBL" id="SNYA01000009">
    <property type="protein sequence ID" value="TDP89588.1"/>
    <property type="molecule type" value="Genomic_DNA"/>
</dbReference>
<dbReference type="RefSeq" id="WP_133617832.1">
    <property type="nucleotide sequence ID" value="NZ_SNYA01000009.1"/>
</dbReference>
<organism evidence="2 3">
    <name type="scientific">Leucobacter luti</name>
    <dbReference type="NCBI Taxonomy" id="340320"/>
    <lineage>
        <taxon>Bacteria</taxon>
        <taxon>Bacillati</taxon>
        <taxon>Actinomycetota</taxon>
        <taxon>Actinomycetes</taxon>
        <taxon>Micrococcales</taxon>
        <taxon>Microbacteriaceae</taxon>
        <taxon>Leucobacter</taxon>
    </lineage>
</organism>
<reference evidence="2 3" key="1">
    <citation type="submission" date="2019-03" db="EMBL/GenBank/DDBJ databases">
        <title>Genomic analyses of the natural microbiome of Caenorhabditis elegans.</title>
        <authorList>
            <person name="Samuel B."/>
        </authorList>
    </citation>
    <scope>NUCLEOTIDE SEQUENCE [LARGE SCALE GENOMIC DNA]</scope>
    <source>
        <strain evidence="2 3">JUb18</strain>
    </source>
</reference>
<feature type="region of interest" description="Disordered" evidence="1">
    <location>
        <begin position="276"/>
        <end position="295"/>
    </location>
</feature>
<name>A0A4V3CXB3_9MICO</name>
<proteinExistence type="predicted"/>
<evidence type="ECO:0000256" key="1">
    <source>
        <dbReference type="SAM" id="MobiDB-lite"/>
    </source>
</evidence>